<dbReference type="SUPFAM" id="SSF48452">
    <property type="entry name" value="TPR-like"/>
    <property type="match status" value="1"/>
</dbReference>
<feature type="transmembrane region" description="Helical" evidence="1">
    <location>
        <begin position="41"/>
        <end position="62"/>
    </location>
</feature>
<protein>
    <recommendedName>
        <fullName evidence="4">Tetratricopeptide repeat protein</fullName>
    </recommendedName>
</protein>
<dbReference type="Proteomes" id="UP000316560">
    <property type="component" value="Unassembled WGS sequence"/>
</dbReference>
<dbReference type="RefSeq" id="WP_021808531.1">
    <property type="nucleotide sequence ID" value="NZ_VFRA01000001.1"/>
</dbReference>
<dbReference type="EMBL" id="VFRA01000001">
    <property type="protein sequence ID" value="TQO18947.1"/>
    <property type="molecule type" value="Genomic_DNA"/>
</dbReference>
<accession>A0A8H2K6K9</accession>
<organism evidence="2 3">
    <name type="scientific">Rhodoglobus vestalii</name>
    <dbReference type="NCBI Taxonomy" id="193384"/>
    <lineage>
        <taxon>Bacteria</taxon>
        <taxon>Bacillati</taxon>
        <taxon>Actinomycetota</taxon>
        <taxon>Actinomycetes</taxon>
        <taxon>Micrococcales</taxon>
        <taxon>Microbacteriaceae</taxon>
        <taxon>Rhodoglobus</taxon>
    </lineage>
</organism>
<evidence type="ECO:0000313" key="3">
    <source>
        <dbReference type="Proteomes" id="UP000316560"/>
    </source>
</evidence>
<comment type="caution">
    <text evidence="2">The sequence shown here is derived from an EMBL/GenBank/DDBJ whole genome shotgun (WGS) entry which is preliminary data.</text>
</comment>
<gene>
    <name evidence="2" type="ORF">FB472_0478</name>
</gene>
<keyword evidence="3" id="KW-1185">Reference proteome</keyword>
<reference evidence="2 3" key="1">
    <citation type="submission" date="2019-06" db="EMBL/GenBank/DDBJ databases">
        <title>Sequencing the genomes of 1000 actinobacteria strains.</title>
        <authorList>
            <person name="Klenk H.-P."/>
        </authorList>
    </citation>
    <scope>NUCLEOTIDE SEQUENCE [LARGE SCALE GENOMIC DNA]</scope>
    <source>
        <strain evidence="2 3">DSM 21947</strain>
    </source>
</reference>
<dbReference type="OrthoDB" id="4485518at2"/>
<proteinExistence type="predicted"/>
<dbReference type="AlphaFoldDB" id="A0A8H2K6K9"/>
<keyword evidence="1" id="KW-1133">Transmembrane helix</keyword>
<sequence>MKTRIAALVMVGLLVLYLIFVINYSFILIGTGEPIAQVMGWALVVLPVIGFWALGAEMVFIFRAERLFNTLRDEAALPAEIDERRPSGRPTQEAADQAFELYRAEAEASPESWRAWLRLGLAYDASGDRRRARWAVRRAITISRAPVGR</sequence>
<keyword evidence="1" id="KW-0812">Transmembrane</keyword>
<evidence type="ECO:0000256" key="1">
    <source>
        <dbReference type="SAM" id="Phobius"/>
    </source>
</evidence>
<feature type="transmembrane region" description="Helical" evidence="1">
    <location>
        <begin position="7"/>
        <end position="29"/>
    </location>
</feature>
<dbReference type="Gene3D" id="1.25.40.10">
    <property type="entry name" value="Tetratricopeptide repeat domain"/>
    <property type="match status" value="1"/>
</dbReference>
<evidence type="ECO:0000313" key="2">
    <source>
        <dbReference type="EMBL" id="TQO18947.1"/>
    </source>
</evidence>
<name>A0A8H2K6K9_9MICO</name>
<keyword evidence="1" id="KW-0472">Membrane</keyword>
<dbReference type="InterPro" id="IPR011990">
    <property type="entry name" value="TPR-like_helical_dom_sf"/>
</dbReference>
<evidence type="ECO:0008006" key="4">
    <source>
        <dbReference type="Google" id="ProtNLM"/>
    </source>
</evidence>